<evidence type="ECO:0000313" key="1">
    <source>
        <dbReference type="EMBL" id="PTQ41794.1"/>
    </source>
</evidence>
<organism evidence="1 2">
    <name type="scientific">Marchantia polymorpha</name>
    <name type="common">Common liverwort</name>
    <name type="synonym">Marchantia aquatica</name>
    <dbReference type="NCBI Taxonomy" id="3197"/>
    <lineage>
        <taxon>Eukaryota</taxon>
        <taxon>Viridiplantae</taxon>
        <taxon>Streptophyta</taxon>
        <taxon>Embryophyta</taxon>
        <taxon>Marchantiophyta</taxon>
        <taxon>Marchantiopsida</taxon>
        <taxon>Marchantiidae</taxon>
        <taxon>Marchantiales</taxon>
        <taxon>Marchantiaceae</taxon>
        <taxon>Marchantia</taxon>
    </lineage>
</organism>
<protein>
    <submittedName>
        <fullName evidence="1">Uncharacterized protein</fullName>
    </submittedName>
</protein>
<dbReference type="Gramene" id="Mp5g13120.1">
    <property type="protein sequence ID" value="Mp5g13120.1.cds1"/>
    <property type="gene ID" value="Mp5g13120"/>
</dbReference>
<name>A0A2R6X6R5_MARPO</name>
<dbReference type="Proteomes" id="UP000244005">
    <property type="component" value="Unassembled WGS sequence"/>
</dbReference>
<accession>A0A2R6X6R5</accession>
<evidence type="ECO:0000313" key="2">
    <source>
        <dbReference type="Proteomes" id="UP000244005"/>
    </source>
</evidence>
<dbReference type="AlphaFoldDB" id="A0A2R6X6R5"/>
<reference evidence="2" key="1">
    <citation type="journal article" date="2017" name="Cell">
        <title>Insights into land plant evolution garnered from the Marchantia polymorpha genome.</title>
        <authorList>
            <person name="Bowman J.L."/>
            <person name="Kohchi T."/>
            <person name="Yamato K.T."/>
            <person name="Jenkins J."/>
            <person name="Shu S."/>
            <person name="Ishizaki K."/>
            <person name="Yamaoka S."/>
            <person name="Nishihama R."/>
            <person name="Nakamura Y."/>
            <person name="Berger F."/>
            <person name="Adam C."/>
            <person name="Aki S.S."/>
            <person name="Althoff F."/>
            <person name="Araki T."/>
            <person name="Arteaga-Vazquez M.A."/>
            <person name="Balasubrmanian S."/>
            <person name="Barry K."/>
            <person name="Bauer D."/>
            <person name="Boehm C.R."/>
            <person name="Briginshaw L."/>
            <person name="Caballero-Perez J."/>
            <person name="Catarino B."/>
            <person name="Chen F."/>
            <person name="Chiyoda S."/>
            <person name="Chovatia M."/>
            <person name="Davies K.M."/>
            <person name="Delmans M."/>
            <person name="Demura T."/>
            <person name="Dierschke T."/>
            <person name="Dolan L."/>
            <person name="Dorantes-Acosta A.E."/>
            <person name="Eklund D.M."/>
            <person name="Florent S.N."/>
            <person name="Flores-Sandoval E."/>
            <person name="Fujiyama A."/>
            <person name="Fukuzawa H."/>
            <person name="Galik B."/>
            <person name="Grimanelli D."/>
            <person name="Grimwood J."/>
            <person name="Grossniklaus U."/>
            <person name="Hamada T."/>
            <person name="Haseloff J."/>
            <person name="Hetherington A.J."/>
            <person name="Higo A."/>
            <person name="Hirakawa Y."/>
            <person name="Hundley H.N."/>
            <person name="Ikeda Y."/>
            <person name="Inoue K."/>
            <person name="Inoue S.I."/>
            <person name="Ishida S."/>
            <person name="Jia Q."/>
            <person name="Kakita M."/>
            <person name="Kanazawa T."/>
            <person name="Kawai Y."/>
            <person name="Kawashima T."/>
            <person name="Kennedy M."/>
            <person name="Kinose K."/>
            <person name="Kinoshita T."/>
            <person name="Kohara Y."/>
            <person name="Koide E."/>
            <person name="Komatsu K."/>
            <person name="Kopischke S."/>
            <person name="Kubo M."/>
            <person name="Kyozuka J."/>
            <person name="Lagercrantz U."/>
            <person name="Lin S.S."/>
            <person name="Lindquist E."/>
            <person name="Lipzen A.M."/>
            <person name="Lu C.W."/>
            <person name="De Luna E."/>
            <person name="Martienssen R.A."/>
            <person name="Minamino N."/>
            <person name="Mizutani M."/>
            <person name="Mizutani M."/>
            <person name="Mochizuki N."/>
            <person name="Monte I."/>
            <person name="Mosher R."/>
            <person name="Nagasaki H."/>
            <person name="Nakagami H."/>
            <person name="Naramoto S."/>
            <person name="Nishitani K."/>
            <person name="Ohtani M."/>
            <person name="Okamoto T."/>
            <person name="Okumura M."/>
            <person name="Phillips J."/>
            <person name="Pollak B."/>
            <person name="Reinders A."/>
            <person name="Rovekamp M."/>
            <person name="Sano R."/>
            <person name="Sawa S."/>
            <person name="Schmid M.W."/>
            <person name="Shirakawa M."/>
            <person name="Solano R."/>
            <person name="Spunde A."/>
            <person name="Suetsugu N."/>
            <person name="Sugano S."/>
            <person name="Sugiyama A."/>
            <person name="Sun R."/>
            <person name="Suzuki Y."/>
            <person name="Takenaka M."/>
            <person name="Takezawa D."/>
            <person name="Tomogane H."/>
            <person name="Tsuzuki M."/>
            <person name="Ueda T."/>
            <person name="Umeda M."/>
            <person name="Ward J.M."/>
            <person name="Watanabe Y."/>
            <person name="Yazaki K."/>
            <person name="Yokoyama R."/>
            <person name="Yoshitake Y."/>
            <person name="Yotsui I."/>
            <person name="Zachgo S."/>
            <person name="Schmutz J."/>
        </authorList>
    </citation>
    <scope>NUCLEOTIDE SEQUENCE [LARGE SCALE GENOMIC DNA]</scope>
    <source>
        <strain evidence="2">Tak-1</strain>
    </source>
</reference>
<sequence length="174" mass="19192">MHREFGFCSVTTDLFCSEVNFHVLLPCLFCGHALVGVPNQFHLSIMPPASPRTNRRQAKVGVGFRCGVPGLANDSFTNCFSVSNSCFLCLPSYFLYDGKLAQGLQSRSLGALQRKLQQVGRADFLDLRTRTSSRSSSLSQSPPNQLTLSIVSISAGTRQKGRFAIYVRRHVLMS</sequence>
<proteinExistence type="predicted"/>
<gene>
    <name evidence="1" type="ORF">MARPO_0032s0006</name>
</gene>
<keyword evidence="2" id="KW-1185">Reference proteome</keyword>
<dbReference type="EMBL" id="KZ772704">
    <property type="protein sequence ID" value="PTQ41794.1"/>
    <property type="molecule type" value="Genomic_DNA"/>
</dbReference>